<dbReference type="EMBL" id="FPIW01000071">
    <property type="protein sequence ID" value="SFW70198.1"/>
    <property type="molecule type" value="Genomic_DNA"/>
</dbReference>
<evidence type="ECO:0000313" key="2">
    <source>
        <dbReference type="Proteomes" id="UP000182680"/>
    </source>
</evidence>
<sequence length="44" mass="4863">MRTLFCLSERHMERVGIFSHSHGVPCVDGHVRVAVFTSSNTACS</sequence>
<name>A0AA94HUV0_DESDE</name>
<dbReference type="AlphaFoldDB" id="A0AA94HUV0"/>
<comment type="caution">
    <text evidence="1">The sequence shown here is derived from an EMBL/GenBank/DDBJ whole genome shotgun (WGS) entry which is preliminary data.</text>
</comment>
<accession>A0AA94HUV0</accession>
<proteinExistence type="predicted"/>
<evidence type="ECO:0000313" key="1">
    <source>
        <dbReference type="EMBL" id="SFW70198.1"/>
    </source>
</evidence>
<gene>
    <name evidence="1" type="ORF">SAMN02910291_02595</name>
</gene>
<organism evidence="1 2">
    <name type="scientific">Desulfovibrio desulfuricans</name>
    <dbReference type="NCBI Taxonomy" id="876"/>
    <lineage>
        <taxon>Bacteria</taxon>
        <taxon>Pseudomonadati</taxon>
        <taxon>Thermodesulfobacteriota</taxon>
        <taxon>Desulfovibrionia</taxon>
        <taxon>Desulfovibrionales</taxon>
        <taxon>Desulfovibrionaceae</taxon>
        <taxon>Desulfovibrio</taxon>
    </lineage>
</organism>
<reference evidence="2" key="1">
    <citation type="submission" date="2016-11" db="EMBL/GenBank/DDBJ databases">
        <authorList>
            <person name="Jaros S."/>
            <person name="Januszkiewicz K."/>
            <person name="Wedrychowicz H."/>
        </authorList>
    </citation>
    <scope>NUCLEOTIDE SEQUENCE [LARGE SCALE GENOMIC DNA]</scope>
    <source>
        <strain evidence="2">DSM 7057</strain>
    </source>
</reference>
<protein>
    <submittedName>
        <fullName evidence="1">Uncharacterized protein</fullName>
    </submittedName>
</protein>
<dbReference type="Proteomes" id="UP000182680">
    <property type="component" value="Unassembled WGS sequence"/>
</dbReference>